<dbReference type="Gene3D" id="4.10.280.10">
    <property type="entry name" value="Helix-loop-helix DNA-binding domain"/>
    <property type="match status" value="1"/>
</dbReference>
<evidence type="ECO:0000313" key="4">
    <source>
        <dbReference type="Proteomes" id="UP000239720"/>
    </source>
</evidence>
<protein>
    <submittedName>
        <fullName evidence="2">Sporulation protein Spo0E</fullName>
    </submittedName>
</protein>
<dbReference type="InterPro" id="IPR036638">
    <property type="entry name" value="HLH_DNA-bd_sf"/>
</dbReference>
<sequence length="49" mass="5491">MESIESLREKLHSVLDSGDNIKILTTSQELDKLIANYMLQQLKPDACAS</sequence>
<dbReference type="KEGG" id="hsc:HVS_11405"/>
<evidence type="ECO:0000313" key="1">
    <source>
        <dbReference type="EMBL" id="AUG58173.1"/>
    </source>
</evidence>
<dbReference type="Proteomes" id="UP000233534">
    <property type="component" value="Chromosome"/>
</dbReference>
<dbReference type="GO" id="GO:0043937">
    <property type="term" value="P:regulation of sporulation"/>
    <property type="evidence" value="ECO:0007669"/>
    <property type="project" value="InterPro"/>
</dbReference>
<dbReference type="AlphaFoldDB" id="A0A2K9EJL8"/>
<dbReference type="Pfam" id="PF09388">
    <property type="entry name" value="SpoOE-like"/>
    <property type="match status" value="1"/>
</dbReference>
<name>A0A2K9EJL8_9FIRM</name>
<dbReference type="InterPro" id="IPR018540">
    <property type="entry name" value="Spo0E-like"/>
</dbReference>
<gene>
    <name evidence="2" type="ORF">B9R14_15615</name>
    <name evidence="1" type="ORF">HVS_11405</name>
</gene>
<reference evidence="2 4" key="2">
    <citation type="journal article" date="2018" name="Syst. Appl. Microbiol.">
        <title>Characterization and high-quality draft genome sequence of Herbivorax saccincola A7, an anaerobic, alkaliphilic, thermophilic, cellulolytic, and xylanolytic bacterium.</title>
        <authorList>
            <person name="Aikawa S."/>
            <person name="Baramee S."/>
            <person name="Sermsathanaswadi J."/>
            <person name="Thianheng P."/>
            <person name="Tachaapaikoon C."/>
            <person name="Shikata A."/>
            <person name="Waeonukul R."/>
            <person name="Pason P."/>
            <person name="Ratanakhanokchai K."/>
            <person name="Kosugi A."/>
        </authorList>
    </citation>
    <scope>NUCLEOTIDE SEQUENCE [LARGE SCALE GENOMIC DNA]</scope>
    <source>
        <strain evidence="2 4">A7</strain>
    </source>
</reference>
<organism evidence="1 3">
    <name type="scientific">Acetivibrio saccincola</name>
    <dbReference type="NCBI Taxonomy" id="1677857"/>
    <lineage>
        <taxon>Bacteria</taxon>
        <taxon>Bacillati</taxon>
        <taxon>Bacillota</taxon>
        <taxon>Clostridia</taxon>
        <taxon>Eubacteriales</taxon>
        <taxon>Oscillospiraceae</taxon>
        <taxon>Acetivibrio</taxon>
    </lineage>
</organism>
<dbReference type="EMBL" id="NEMB01000003">
    <property type="protein sequence ID" value="PQQ68055.1"/>
    <property type="molecule type" value="Genomic_DNA"/>
</dbReference>
<dbReference type="SUPFAM" id="SSF140500">
    <property type="entry name" value="BAS1536-like"/>
    <property type="match status" value="1"/>
</dbReference>
<evidence type="ECO:0000313" key="3">
    <source>
        <dbReference type="Proteomes" id="UP000233534"/>
    </source>
</evidence>
<evidence type="ECO:0000313" key="2">
    <source>
        <dbReference type="EMBL" id="PQQ68055.1"/>
    </source>
</evidence>
<dbReference type="Proteomes" id="UP000239720">
    <property type="component" value="Unassembled WGS sequence"/>
</dbReference>
<dbReference type="InterPro" id="IPR037208">
    <property type="entry name" value="Spo0E-like_sf"/>
</dbReference>
<reference evidence="1 3" key="1">
    <citation type="submission" date="2017-12" db="EMBL/GenBank/DDBJ databases">
        <title>Complete genome sequence of Herbivorax saccincola GGR1, a novel Cellulosome-producing hydrolytic bacterium in a thermophilic biogas plant, established by Illumina and Nanopore MinION sequencing.</title>
        <authorList>
            <person name="Pechtl A."/>
            <person name="Ruckert C."/>
            <person name="Koeck D.E."/>
            <person name="Maus I."/>
            <person name="Winkler A."/>
            <person name="Kalinowski J."/>
            <person name="Puhler A."/>
            <person name="Schwarz W.W."/>
            <person name="Zverlov V.V."/>
            <person name="Schluter A."/>
            <person name="Liebl W."/>
        </authorList>
    </citation>
    <scope>NUCLEOTIDE SEQUENCE [LARGE SCALE GENOMIC DNA]</scope>
    <source>
        <strain evidence="1">GGR1</strain>
        <strain evidence="3">SR1</strain>
    </source>
</reference>
<dbReference type="EMBL" id="CP025197">
    <property type="protein sequence ID" value="AUG58173.1"/>
    <property type="molecule type" value="Genomic_DNA"/>
</dbReference>
<accession>A0A2K9EJL8</accession>
<dbReference type="GO" id="GO:0046983">
    <property type="term" value="F:protein dimerization activity"/>
    <property type="evidence" value="ECO:0007669"/>
    <property type="project" value="InterPro"/>
</dbReference>
<dbReference type="RefSeq" id="WP_101302407.1">
    <property type="nucleotide sequence ID" value="NZ_CP025197.1"/>
</dbReference>
<proteinExistence type="predicted"/>
<dbReference type="OrthoDB" id="2085855at2"/>
<keyword evidence="3" id="KW-1185">Reference proteome</keyword>